<evidence type="ECO:0000256" key="2">
    <source>
        <dbReference type="SAM" id="Phobius"/>
    </source>
</evidence>
<name>A0A944M7U6_9GAMM</name>
<evidence type="ECO:0000313" key="4">
    <source>
        <dbReference type="Proteomes" id="UP000770889"/>
    </source>
</evidence>
<dbReference type="InterPro" id="IPR047798">
    <property type="entry name" value="BPSS1780-like"/>
</dbReference>
<feature type="transmembrane region" description="Helical" evidence="2">
    <location>
        <begin position="327"/>
        <end position="353"/>
    </location>
</feature>
<evidence type="ECO:0000256" key="1">
    <source>
        <dbReference type="SAM" id="MobiDB-lite"/>
    </source>
</evidence>
<organism evidence="3 4">
    <name type="scientific">Candidatus Thiodiazotropha taylori</name>
    <dbReference type="NCBI Taxonomy" id="2792791"/>
    <lineage>
        <taxon>Bacteria</taxon>
        <taxon>Pseudomonadati</taxon>
        <taxon>Pseudomonadota</taxon>
        <taxon>Gammaproteobacteria</taxon>
        <taxon>Chromatiales</taxon>
        <taxon>Sedimenticolaceae</taxon>
        <taxon>Candidatus Thiodiazotropha</taxon>
    </lineage>
</organism>
<dbReference type="AlphaFoldDB" id="A0A944M7U6"/>
<sequence length="419" mass="45589">MSEVYKVIYTGELKPGTKQALIIALFSEKFKLGRERAEKLIVSGRSATLKKDIDLEKAQKYQEALEKLGLVIELDPKPPAEDPMDLPSELALAAFDSGDEDATEVLDPNMNPVGERCPKCGSAKMEMGICQDCGIVAAKYHAAQARETELVSQINPSDQSDQDEGNPYTTPEAELVQPMEDDMTGPHGVSAGHGFAWVAKGWWHFKQAPISWIVVILLWIVLTFAVSMIPILGPIAVNVLAPVLIAGLMIGCSEQDDGGDFTISHLFAGFSNNAGQTMMVGVFYLIFFILLFIGMFAFMFGNISQMAAAQSADPEAMAMMMFSPSTIIGILVAALLFIPVLMAYLFAPALIALNDMTAWEAMKASFMGCLKNVLPLFLYSLAAFVLMFVGMIPFGLGLLIVSPILISAIYSAYRDIYFS</sequence>
<gene>
    <name evidence="3" type="ORF">KME65_02700</name>
</gene>
<feature type="transmembrane region" description="Helical" evidence="2">
    <location>
        <begin position="396"/>
        <end position="413"/>
    </location>
</feature>
<feature type="region of interest" description="Disordered" evidence="1">
    <location>
        <begin position="150"/>
        <end position="171"/>
    </location>
</feature>
<feature type="compositionally biased region" description="Polar residues" evidence="1">
    <location>
        <begin position="150"/>
        <end position="159"/>
    </location>
</feature>
<keyword evidence="2" id="KW-1133">Transmembrane helix</keyword>
<feature type="transmembrane region" description="Helical" evidence="2">
    <location>
        <begin position="282"/>
        <end position="307"/>
    </location>
</feature>
<evidence type="ECO:0000313" key="3">
    <source>
        <dbReference type="EMBL" id="MBT2987849.1"/>
    </source>
</evidence>
<proteinExistence type="predicted"/>
<reference evidence="3 4" key="1">
    <citation type="submission" date="2021-05" db="EMBL/GenBank/DDBJ databases">
        <title>Genetic and Functional Diversity in Clade A Lucinid endosymbionts from the Bahamas.</title>
        <authorList>
            <person name="Giani N.M."/>
            <person name="Engel A.S."/>
            <person name="Campbell B.J."/>
        </authorList>
    </citation>
    <scope>NUCLEOTIDE SEQUENCE [LARGE SCALE GENOMIC DNA]</scope>
    <source>
        <strain evidence="3">LUC16012Gg_MoonRockCtena</strain>
    </source>
</reference>
<dbReference type="NCBIfam" id="NF041043">
    <property type="entry name" value="BPSS1780_fam"/>
    <property type="match status" value="1"/>
</dbReference>
<keyword evidence="2" id="KW-0812">Transmembrane</keyword>
<protein>
    <submittedName>
        <fullName evidence="3">Uncharacterized protein</fullName>
    </submittedName>
</protein>
<feature type="transmembrane region" description="Helical" evidence="2">
    <location>
        <begin position="373"/>
        <end position="390"/>
    </location>
</feature>
<dbReference type="EMBL" id="JAHHGM010000002">
    <property type="protein sequence ID" value="MBT2987849.1"/>
    <property type="molecule type" value="Genomic_DNA"/>
</dbReference>
<dbReference type="Proteomes" id="UP000770889">
    <property type="component" value="Unassembled WGS sequence"/>
</dbReference>
<comment type="caution">
    <text evidence="3">The sequence shown here is derived from an EMBL/GenBank/DDBJ whole genome shotgun (WGS) entry which is preliminary data.</text>
</comment>
<feature type="transmembrane region" description="Helical" evidence="2">
    <location>
        <begin position="210"/>
        <end position="229"/>
    </location>
</feature>
<keyword evidence="2" id="KW-0472">Membrane</keyword>
<accession>A0A944M7U6</accession>